<dbReference type="Pfam" id="PF00667">
    <property type="entry name" value="FAD_binding_1"/>
    <property type="match status" value="1"/>
</dbReference>
<dbReference type="GO" id="GO:0010181">
    <property type="term" value="F:FMN binding"/>
    <property type="evidence" value="ECO:0007669"/>
    <property type="project" value="InterPro"/>
</dbReference>
<evidence type="ECO:0000256" key="5">
    <source>
        <dbReference type="ARBA" id="ARBA00022617"/>
    </source>
</evidence>
<dbReference type="SUPFAM" id="SSF52218">
    <property type="entry name" value="Flavoproteins"/>
    <property type="match status" value="1"/>
</dbReference>
<evidence type="ECO:0000256" key="10">
    <source>
        <dbReference type="ARBA" id="ARBA00022857"/>
    </source>
</evidence>
<keyword evidence="6" id="KW-0285">Flavoprotein</keyword>
<evidence type="ECO:0000256" key="13">
    <source>
        <dbReference type="ARBA" id="ARBA00023004"/>
    </source>
</evidence>
<dbReference type="SUPFAM" id="SSF56512">
    <property type="entry name" value="Nitric oxide (NO) synthase oxygenase domain"/>
    <property type="match status" value="1"/>
</dbReference>
<dbReference type="Pfam" id="PF00175">
    <property type="entry name" value="NAD_binding_1"/>
    <property type="match status" value="1"/>
</dbReference>
<organism evidence="17 18">
    <name type="scientific">Ostreobium quekettii</name>
    <dbReference type="NCBI Taxonomy" id="121088"/>
    <lineage>
        <taxon>Eukaryota</taxon>
        <taxon>Viridiplantae</taxon>
        <taxon>Chlorophyta</taxon>
        <taxon>core chlorophytes</taxon>
        <taxon>Ulvophyceae</taxon>
        <taxon>TCBD clade</taxon>
        <taxon>Bryopsidales</taxon>
        <taxon>Ostreobineae</taxon>
        <taxon>Ostreobiaceae</taxon>
        <taxon>Ostreobium</taxon>
    </lineage>
</organism>
<dbReference type="InterPro" id="IPR039261">
    <property type="entry name" value="FNR_nucleotide-bd"/>
</dbReference>
<comment type="similarity">
    <text evidence="3">Belongs to the NOS family.</text>
</comment>
<dbReference type="AlphaFoldDB" id="A0A8S1IRP3"/>
<evidence type="ECO:0000256" key="2">
    <source>
        <dbReference type="ARBA" id="ARBA00001974"/>
    </source>
</evidence>
<dbReference type="SUPFAM" id="SSF52343">
    <property type="entry name" value="Ferredoxin reductase-like, C-terminal NADP-linked domain"/>
    <property type="match status" value="1"/>
</dbReference>
<dbReference type="PROSITE" id="PS51384">
    <property type="entry name" value="FAD_FR"/>
    <property type="match status" value="1"/>
</dbReference>
<evidence type="ECO:0000256" key="6">
    <source>
        <dbReference type="ARBA" id="ARBA00022630"/>
    </source>
</evidence>
<dbReference type="GO" id="GO:0006809">
    <property type="term" value="P:nitric oxide biosynthetic process"/>
    <property type="evidence" value="ECO:0007669"/>
    <property type="project" value="InterPro"/>
</dbReference>
<evidence type="ECO:0000256" key="11">
    <source>
        <dbReference type="ARBA" id="ARBA00022860"/>
    </source>
</evidence>
<sequence>MRLQAGESGGLWRWAKKKMSKGGRAGDGPTAREIGPLSPRGGEFVSSFGTDKDRACSGSSRCPLGHGSVGVDPYPGYVHGRCPSICKYGCQPKKRLGAGETPRQTLIREAVEYQELYHREAGSTPKVKEARIAQVLAEIQTKGTYDLTFDELQHGARVAWRNAPKCSNRGHWSELVLLDYRAAATNGEMFKCCLEYLETAIRTRATVPYIAAFRPARPGSLLGPRIWNGQLHKFCAYMTDEGRVMGDPAELAFTEFLETGLGWKAPKKRGEFDIQPLVLQMDPREPPEVFEIPPSYVEVVNIQHPENEGFQALGLKWVAIPFVSDIELSVGGITFTAAPFNGWFADTEIVRDLADEGRYNKLPAIAEAFGLDTKTNGSMWRDGAMYELCRAVFHSFGEAKVGLIDHHTLLQNFYEWYHTELATRGYSPGNWKWIISPMSSSTSPCYLGLNKMIEYTLKPAYTRAPGWVKYCGWLNKPLRGDRQVVNLFANWALIRVLGRMKGKVNALRPSLAILYASVSGNTRRYAHRMKQMLKDFMTVELVNMADFDPKRQGLESALAWVFMTSTYGCGALPQAAKPLLSWLSEKASQEKMHEKPFTVIGFGDTSYPRFCAAADSVMALVMQRGGRNIVPLAKADAISGEEDTFLTWVKQVVQWYMSNTKVSHTAIKELLPYAMDDDVIVLKAPHVPFRVVKWVQTADNAPEPVPRANMTAGRWKRHRAKVVDTTEVSGHGDTARSTNLIKLDISQFEFLKYSAGDYVQIFPRSKRSPELLEFANNLGIDDLDGVFDIECLDGSPPKFPVPIKFVTALTEHLDVHAKITAEVLQTLSCLSGLGDKSGGEDCLLLQELATDPEMAAKWLAESHARWIDLFECFPSLVGNLPIAACFHLLPIMRPRAYSVASSHRFLEGREVHCLVQRLHYTLPNARERSGLCSNYVGDTAIGDTVAFNLNNAPHFRLPINPEAPILMVGAGTGVAPFRGFIQERAYLKRYGPLGPAILIHGCRSRGELVFEQELNDGLDSGVLTDFYVAYSREFGLPKAHVQDIILANQGRLRVYLQNHAANVYLCGSVKLSIAVTEALQQVMDKPAFARMVEDGRYHEDVFSVDGNI</sequence>
<dbReference type="InterPro" id="IPR004030">
    <property type="entry name" value="NOS_N"/>
</dbReference>
<dbReference type="InterPro" id="IPR003097">
    <property type="entry name" value="CysJ-like_FAD-binding"/>
</dbReference>
<evidence type="ECO:0000256" key="7">
    <source>
        <dbReference type="ARBA" id="ARBA00022643"/>
    </source>
</evidence>
<dbReference type="Gene3D" id="3.90.440.10">
    <property type="entry name" value="Nitric Oxide Synthase,Heme Domain,Chain A domain 2"/>
    <property type="match status" value="1"/>
</dbReference>
<evidence type="ECO:0000313" key="18">
    <source>
        <dbReference type="Proteomes" id="UP000708148"/>
    </source>
</evidence>
<keyword evidence="11" id="KW-0112">Calmodulin-binding</keyword>
<keyword evidence="12" id="KW-0560">Oxidoreductase</keyword>
<dbReference type="PANTHER" id="PTHR43410">
    <property type="entry name" value="NITRIC OXIDE SYNTHASE OXYGENASE"/>
    <property type="match status" value="1"/>
</dbReference>
<dbReference type="OrthoDB" id="1688044at2759"/>
<dbReference type="GO" id="GO:0046872">
    <property type="term" value="F:metal ion binding"/>
    <property type="evidence" value="ECO:0007669"/>
    <property type="project" value="UniProtKB-KW"/>
</dbReference>
<dbReference type="Gene3D" id="2.40.30.10">
    <property type="entry name" value="Translation factors"/>
    <property type="match status" value="1"/>
</dbReference>
<name>A0A8S1IRP3_9CHLO</name>
<dbReference type="Gene3D" id="3.90.340.10">
    <property type="entry name" value="Nitric Oxide Synthase, Chain A, domain 1"/>
    <property type="match status" value="1"/>
</dbReference>
<dbReference type="InterPro" id="IPR029039">
    <property type="entry name" value="Flavoprotein-like_sf"/>
</dbReference>
<evidence type="ECO:0000256" key="12">
    <source>
        <dbReference type="ARBA" id="ARBA00023002"/>
    </source>
</evidence>
<evidence type="ECO:0000256" key="14">
    <source>
        <dbReference type="SAM" id="MobiDB-lite"/>
    </source>
</evidence>
<dbReference type="InterPro" id="IPR001709">
    <property type="entry name" value="Flavoprot_Pyr_Nucl_cyt_Rdtase"/>
</dbReference>
<keyword evidence="5" id="KW-0349">Heme</keyword>
<dbReference type="InterPro" id="IPR050607">
    <property type="entry name" value="NOS"/>
</dbReference>
<evidence type="ECO:0000256" key="4">
    <source>
        <dbReference type="ARBA" id="ARBA00012989"/>
    </source>
</evidence>
<keyword evidence="8" id="KW-0479">Metal-binding</keyword>
<dbReference type="Gene3D" id="1.20.990.10">
    <property type="entry name" value="NADPH-cytochrome p450 Reductase, Chain A, domain 3"/>
    <property type="match status" value="1"/>
</dbReference>
<dbReference type="EC" id="1.14.13.39" evidence="4"/>
<dbReference type="InterPro" id="IPR044943">
    <property type="entry name" value="NOS_dom_1"/>
</dbReference>
<keyword evidence="10" id="KW-0521">NADP</keyword>
<dbReference type="InterPro" id="IPR023173">
    <property type="entry name" value="NADPH_Cyt_P450_Rdtase_alpha"/>
</dbReference>
<dbReference type="InterPro" id="IPR017938">
    <property type="entry name" value="Riboflavin_synthase-like_b-brl"/>
</dbReference>
<evidence type="ECO:0000313" key="17">
    <source>
        <dbReference type="EMBL" id="CAD7697898.1"/>
    </source>
</evidence>
<accession>A0A8S1IRP3</accession>
<dbReference type="PRINTS" id="PR00371">
    <property type="entry name" value="FPNCR"/>
</dbReference>
<dbReference type="InterPro" id="IPR001433">
    <property type="entry name" value="OxRdtase_FAD/NAD-bd"/>
</dbReference>
<dbReference type="InterPro" id="IPR044940">
    <property type="entry name" value="NOS_dom_2"/>
</dbReference>
<gene>
    <name evidence="17" type="ORF">OSTQU699_LOCUS3259</name>
</gene>
<dbReference type="PROSITE" id="PS50902">
    <property type="entry name" value="FLAVODOXIN_LIKE"/>
    <property type="match status" value="1"/>
</dbReference>
<dbReference type="InterPro" id="IPR008254">
    <property type="entry name" value="Flavodoxin/NO_synth"/>
</dbReference>
<evidence type="ECO:0000256" key="3">
    <source>
        <dbReference type="ARBA" id="ARBA00006267"/>
    </source>
</evidence>
<dbReference type="Proteomes" id="UP000708148">
    <property type="component" value="Unassembled WGS sequence"/>
</dbReference>
<dbReference type="InterPro" id="IPR017927">
    <property type="entry name" value="FAD-bd_FR_type"/>
</dbReference>
<evidence type="ECO:0000259" key="15">
    <source>
        <dbReference type="PROSITE" id="PS50902"/>
    </source>
</evidence>
<keyword evidence="9" id="KW-0274">FAD</keyword>
<keyword evidence="18" id="KW-1185">Reference proteome</keyword>
<evidence type="ECO:0000259" key="16">
    <source>
        <dbReference type="PROSITE" id="PS51384"/>
    </source>
</evidence>
<reference evidence="17" key="1">
    <citation type="submission" date="2020-12" db="EMBL/GenBank/DDBJ databases">
        <authorList>
            <person name="Iha C."/>
        </authorList>
    </citation>
    <scope>NUCLEOTIDE SEQUENCE</scope>
</reference>
<feature type="region of interest" description="Disordered" evidence="14">
    <location>
        <begin position="16"/>
        <end position="50"/>
    </location>
</feature>
<protein>
    <recommendedName>
        <fullName evidence="4">nitric-oxide synthase (NADPH)</fullName>
        <ecNumber evidence="4">1.14.13.39</ecNumber>
    </recommendedName>
</protein>
<evidence type="ECO:0000256" key="9">
    <source>
        <dbReference type="ARBA" id="ARBA00022827"/>
    </source>
</evidence>
<evidence type="ECO:0000256" key="1">
    <source>
        <dbReference type="ARBA" id="ARBA00001917"/>
    </source>
</evidence>
<dbReference type="GO" id="GO:0005516">
    <property type="term" value="F:calmodulin binding"/>
    <property type="evidence" value="ECO:0007669"/>
    <property type="project" value="UniProtKB-KW"/>
</dbReference>
<feature type="domain" description="Flavodoxin-like" evidence="15">
    <location>
        <begin position="511"/>
        <end position="653"/>
    </location>
</feature>
<dbReference type="GO" id="GO:0004517">
    <property type="term" value="F:nitric-oxide synthase activity"/>
    <property type="evidence" value="ECO:0007669"/>
    <property type="project" value="UniProtKB-EC"/>
</dbReference>
<feature type="domain" description="FAD-binding FR-type" evidence="16">
    <location>
        <begin position="715"/>
        <end position="958"/>
    </location>
</feature>
<dbReference type="Gene3D" id="3.90.1230.10">
    <property type="entry name" value="Nitric Oxide Synthase, Chain A, domain 3"/>
    <property type="match status" value="1"/>
</dbReference>
<dbReference type="InterPro" id="IPR044944">
    <property type="entry name" value="NOS_dom_3"/>
</dbReference>
<dbReference type="Gene3D" id="3.40.50.80">
    <property type="entry name" value="Nucleotide-binding domain of ferredoxin-NADP reductase (FNR) module"/>
    <property type="match status" value="1"/>
</dbReference>
<comment type="caution">
    <text evidence="17">The sequence shown here is derived from an EMBL/GenBank/DDBJ whole genome shotgun (WGS) entry which is preliminary data.</text>
</comment>
<dbReference type="EMBL" id="CAJHUC010000726">
    <property type="protein sequence ID" value="CAD7697898.1"/>
    <property type="molecule type" value="Genomic_DNA"/>
</dbReference>
<dbReference type="Gene3D" id="3.40.50.360">
    <property type="match status" value="1"/>
</dbReference>
<dbReference type="PANTHER" id="PTHR43410:SF1">
    <property type="entry name" value="NITRIC OXIDE SYNTHASE"/>
    <property type="match status" value="1"/>
</dbReference>
<dbReference type="SUPFAM" id="SSF63380">
    <property type="entry name" value="Riboflavin synthase domain-like"/>
    <property type="match status" value="1"/>
</dbReference>
<proteinExistence type="inferred from homology"/>
<comment type="cofactor">
    <cofactor evidence="2">
        <name>FAD</name>
        <dbReference type="ChEBI" id="CHEBI:57692"/>
    </cofactor>
</comment>
<keyword evidence="13" id="KW-0408">Iron</keyword>
<keyword evidence="7" id="KW-0288">FMN</keyword>
<dbReference type="Pfam" id="PF02898">
    <property type="entry name" value="NO_synthase"/>
    <property type="match status" value="1"/>
</dbReference>
<evidence type="ECO:0000256" key="8">
    <source>
        <dbReference type="ARBA" id="ARBA00022723"/>
    </source>
</evidence>
<dbReference type="InterPro" id="IPR036119">
    <property type="entry name" value="NOS_N_sf"/>
</dbReference>
<dbReference type="Pfam" id="PF00258">
    <property type="entry name" value="Flavodoxin_1"/>
    <property type="match status" value="1"/>
</dbReference>
<comment type="cofactor">
    <cofactor evidence="1">
        <name>FMN</name>
        <dbReference type="ChEBI" id="CHEBI:58210"/>
    </cofactor>
</comment>